<feature type="transmembrane region" description="Helical" evidence="1">
    <location>
        <begin position="79"/>
        <end position="100"/>
    </location>
</feature>
<proteinExistence type="predicted"/>
<keyword evidence="1" id="KW-1133">Transmembrane helix</keyword>
<feature type="transmembrane region" description="Helical" evidence="1">
    <location>
        <begin position="17"/>
        <end position="37"/>
    </location>
</feature>
<protein>
    <submittedName>
        <fullName evidence="2">Uncharacterized protein</fullName>
    </submittedName>
</protein>
<dbReference type="EMBL" id="JARWAN010000023">
    <property type="protein sequence ID" value="MDR5899887.1"/>
    <property type="molecule type" value="Genomic_DNA"/>
</dbReference>
<comment type="caution">
    <text evidence="2">The sequence shown here is derived from an EMBL/GenBank/DDBJ whole genome shotgun (WGS) entry which is preliminary data.</text>
</comment>
<reference evidence="2 3" key="1">
    <citation type="submission" date="2023-04" db="EMBL/GenBank/DDBJ databases">
        <title>A long-awaited taxogenomic arrangement of the family Halomonadaceae.</title>
        <authorList>
            <person name="De La Haba R."/>
            <person name="Chuvochina M."/>
            <person name="Wittouck S."/>
            <person name="Arahal D.R."/>
            <person name="Sanchez-Porro C."/>
            <person name="Hugenholtz P."/>
            <person name="Ventosa A."/>
        </authorList>
    </citation>
    <scope>NUCLEOTIDE SEQUENCE [LARGE SCALE GENOMIC DNA]</scope>
    <source>
        <strain evidence="2 3">DSM 21020</strain>
    </source>
</reference>
<organism evidence="2 3">
    <name type="scientific">Vreelandella vilamensis</name>
    <dbReference type="NCBI Taxonomy" id="531309"/>
    <lineage>
        <taxon>Bacteria</taxon>
        <taxon>Pseudomonadati</taxon>
        <taxon>Pseudomonadota</taxon>
        <taxon>Gammaproteobacteria</taxon>
        <taxon>Oceanospirillales</taxon>
        <taxon>Halomonadaceae</taxon>
        <taxon>Vreelandella</taxon>
    </lineage>
</organism>
<accession>A0ABU1H6F7</accession>
<dbReference type="Proteomes" id="UP001254564">
    <property type="component" value="Unassembled WGS sequence"/>
</dbReference>
<sequence>MTFYGALTILMYAIAPYAWWLVAGAVFLVILHIVAYLRGYQITHYRCNGALIVSGLVGLSAIAWIPMMTNSQLSYIATASDWVALISGVVGIFILAYLLLHPASYLVREKT</sequence>
<gene>
    <name evidence="2" type="ORF">QC823_12905</name>
</gene>
<evidence type="ECO:0000313" key="3">
    <source>
        <dbReference type="Proteomes" id="UP001254564"/>
    </source>
</evidence>
<keyword evidence="1" id="KW-0812">Transmembrane</keyword>
<keyword evidence="3" id="KW-1185">Reference proteome</keyword>
<evidence type="ECO:0000313" key="2">
    <source>
        <dbReference type="EMBL" id="MDR5899887.1"/>
    </source>
</evidence>
<evidence type="ECO:0000256" key="1">
    <source>
        <dbReference type="SAM" id="Phobius"/>
    </source>
</evidence>
<keyword evidence="1" id="KW-0472">Membrane</keyword>
<dbReference type="RefSeq" id="WP_309656767.1">
    <property type="nucleotide sequence ID" value="NZ_JARWAN010000023.1"/>
</dbReference>
<feature type="transmembrane region" description="Helical" evidence="1">
    <location>
        <begin position="49"/>
        <end position="67"/>
    </location>
</feature>
<name>A0ABU1H6F7_9GAMM</name>